<feature type="region of interest" description="Disordered" evidence="1">
    <location>
        <begin position="76"/>
        <end position="124"/>
    </location>
</feature>
<gene>
    <name evidence="3" type="ORF">U0070_008041</name>
</gene>
<comment type="caution">
    <text evidence="3">The sequence shown here is derived from an EMBL/GenBank/DDBJ whole genome shotgun (WGS) entry which is preliminary data.</text>
</comment>
<reference evidence="3 4" key="1">
    <citation type="journal article" date="2023" name="bioRxiv">
        <title>Conserved and derived expression patterns and positive selection on dental genes reveal complex evolutionary context of ever-growing rodent molars.</title>
        <authorList>
            <person name="Calamari Z.T."/>
            <person name="Song A."/>
            <person name="Cohen E."/>
            <person name="Akter M."/>
            <person name="Roy R.D."/>
            <person name="Hallikas O."/>
            <person name="Christensen M.M."/>
            <person name="Li P."/>
            <person name="Marangoni P."/>
            <person name="Jernvall J."/>
            <person name="Klein O.D."/>
        </authorList>
    </citation>
    <scope>NUCLEOTIDE SEQUENCE [LARGE SCALE GENOMIC DNA]</scope>
    <source>
        <strain evidence="3">V071</strain>
    </source>
</reference>
<evidence type="ECO:0000256" key="1">
    <source>
        <dbReference type="SAM" id="MobiDB-lite"/>
    </source>
</evidence>
<name>A0AAW0H9N2_MYOGA</name>
<accession>A0AAW0H9N2</accession>
<dbReference type="EMBL" id="JBBHLL010000625">
    <property type="protein sequence ID" value="KAK7799318.1"/>
    <property type="molecule type" value="Genomic_DNA"/>
</dbReference>
<keyword evidence="2" id="KW-0812">Transmembrane</keyword>
<keyword evidence="2" id="KW-1133">Transmembrane helix</keyword>
<organism evidence="3 4">
    <name type="scientific">Myodes glareolus</name>
    <name type="common">Bank vole</name>
    <name type="synonym">Clethrionomys glareolus</name>
    <dbReference type="NCBI Taxonomy" id="447135"/>
    <lineage>
        <taxon>Eukaryota</taxon>
        <taxon>Metazoa</taxon>
        <taxon>Chordata</taxon>
        <taxon>Craniata</taxon>
        <taxon>Vertebrata</taxon>
        <taxon>Euteleostomi</taxon>
        <taxon>Mammalia</taxon>
        <taxon>Eutheria</taxon>
        <taxon>Euarchontoglires</taxon>
        <taxon>Glires</taxon>
        <taxon>Rodentia</taxon>
        <taxon>Myomorpha</taxon>
        <taxon>Muroidea</taxon>
        <taxon>Cricetidae</taxon>
        <taxon>Arvicolinae</taxon>
        <taxon>Myodes</taxon>
    </lineage>
</organism>
<evidence type="ECO:0000256" key="2">
    <source>
        <dbReference type="SAM" id="Phobius"/>
    </source>
</evidence>
<feature type="transmembrane region" description="Helical" evidence="2">
    <location>
        <begin position="34"/>
        <end position="57"/>
    </location>
</feature>
<evidence type="ECO:0000313" key="3">
    <source>
        <dbReference type="EMBL" id="KAK7799318.1"/>
    </source>
</evidence>
<proteinExistence type="predicted"/>
<dbReference type="Proteomes" id="UP001488838">
    <property type="component" value="Unassembled WGS sequence"/>
</dbReference>
<sequence>MSDNKKPDRGPSGSDGKSDGNGCCLPEQHSVEEILMSLVWLIFIAATASFLAFQFIVDAIYEEEYERDVAWIAKQSRHMSSTDEEDEDTEDEDITDEDMEDEDQEELENQMEEAEEYRAEDETHMEEGAGATYLIDLATCTCKLPMALNLDSGVPDHKLRKNIIRFKVLHFFREPNFLVSIPVESEQPIECECEDVDREAAEEKEEEGDETANLEGDLDSEEDSLL</sequence>
<keyword evidence="4" id="KW-1185">Reference proteome</keyword>
<evidence type="ECO:0000313" key="4">
    <source>
        <dbReference type="Proteomes" id="UP001488838"/>
    </source>
</evidence>
<keyword evidence="2" id="KW-0472">Membrane</keyword>
<protein>
    <submittedName>
        <fullName evidence="3">Uncharacterized protein</fullName>
    </submittedName>
</protein>
<feature type="region of interest" description="Disordered" evidence="1">
    <location>
        <begin position="1"/>
        <end position="24"/>
    </location>
</feature>
<dbReference type="AlphaFoldDB" id="A0AAW0H9N2"/>
<feature type="region of interest" description="Disordered" evidence="1">
    <location>
        <begin position="197"/>
        <end position="226"/>
    </location>
</feature>
<feature type="compositionally biased region" description="Acidic residues" evidence="1">
    <location>
        <begin position="82"/>
        <end position="115"/>
    </location>
</feature>